<evidence type="ECO:0000259" key="6">
    <source>
        <dbReference type="Pfam" id="PF00347"/>
    </source>
</evidence>
<organism evidence="7 8">
    <name type="scientific">Candidatus Synchoanobacter obligatus</name>
    <dbReference type="NCBI Taxonomy" id="2919597"/>
    <lineage>
        <taxon>Bacteria</taxon>
        <taxon>Pseudomonadati</taxon>
        <taxon>Pseudomonadota</taxon>
        <taxon>Gammaproteobacteria</taxon>
        <taxon>Candidatus Comchoanobacterales</taxon>
        <taxon>Candidatus Comchoanobacteraceae</taxon>
        <taxon>Candidatus Synchoanobacter</taxon>
    </lineage>
</organism>
<feature type="domain" description="Large ribosomal subunit protein uL6 alpha-beta" evidence="6">
    <location>
        <begin position="94"/>
        <end position="166"/>
    </location>
</feature>
<keyword evidence="1 4" id="KW-0689">Ribosomal protein</keyword>
<evidence type="ECO:0000256" key="1">
    <source>
        <dbReference type="ARBA" id="ARBA00022980"/>
    </source>
</evidence>
<dbReference type="PANTHER" id="PTHR11655">
    <property type="entry name" value="60S/50S RIBOSOMAL PROTEIN L6/L9"/>
    <property type="match status" value="1"/>
</dbReference>
<protein>
    <recommendedName>
        <fullName evidence="3 5">50S ribosomal protein L6</fullName>
    </recommendedName>
</protein>
<dbReference type="InterPro" id="IPR002358">
    <property type="entry name" value="Ribosomal_uL6_CS"/>
</dbReference>
<comment type="function">
    <text evidence="5">This protein binds to the 23S rRNA, and is important in its secondary structure. It is located near the subunit interface in the base of the L7/L12 stalk, and near the tRNA binding site of the peptidyltransferase center.</text>
</comment>
<dbReference type="InterPro" id="IPR020040">
    <property type="entry name" value="Ribosomal_uL6_a/b-dom"/>
</dbReference>
<dbReference type="EMBL" id="JAKUDN010000002">
    <property type="protein sequence ID" value="MCP8352501.1"/>
    <property type="molecule type" value="Genomic_DNA"/>
</dbReference>
<dbReference type="Gene3D" id="3.90.930.12">
    <property type="entry name" value="Ribosomal protein L6, alpha-beta domain"/>
    <property type="match status" value="2"/>
</dbReference>
<evidence type="ECO:0000256" key="3">
    <source>
        <dbReference type="ARBA" id="ARBA00035454"/>
    </source>
</evidence>
<dbReference type="PIRSF" id="PIRSF002162">
    <property type="entry name" value="Ribosomal_L6"/>
    <property type="match status" value="1"/>
</dbReference>
<keyword evidence="5" id="KW-0699">rRNA-binding</keyword>
<name>A0ABT1L6I2_9GAMM</name>
<keyword evidence="2 4" id="KW-0687">Ribonucleoprotein</keyword>
<evidence type="ECO:0000256" key="4">
    <source>
        <dbReference type="RuleBase" id="RU003869"/>
    </source>
</evidence>
<dbReference type="InterPro" id="IPR036789">
    <property type="entry name" value="Ribosomal_uL6-like_a/b-dom_sf"/>
</dbReference>
<dbReference type="SUPFAM" id="SSF56053">
    <property type="entry name" value="Ribosomal protein L6"/>
    <property type="match status" value="2"/>
</dbReference>
<dbReference type="RefSeq" id="WP_258569606.1">
    <property type="nucleotide sequence ID" value="NZ_JAKUDN010000002.1"/>
</dbReference>
<comment type="similarity">
    <text evidence="4">Belongs to the universal ribosomal protein uL6 family.</text>
</comment>
<dbReference type="Pfam" id="PF00347">
    <property type="entry name" value="Ribosomal_L6"/>
    <property type="match status" value="1"/>
</dbReference>
<keyword evidence="5" id="KW-0694">RNA-binding</keyword>
<comment type="caution">
    <text evidence="7">The sequence shown here is derived from an EMBL/GenBank/DDBJ whole genome shotgun (WGS) entry which is preliminary data.</text>
</comment>
<dbReference type="PRINTS" id="PR00059">
    <property type="entry name" value="RIBOSOMALL6"/>
</dbReference>
<gene>
    <name evidence="7" type="primary">rplF</name>
    <name evidence="7" type="ORF">MKS91_04285</name>
</gene>
<dbReference type="InterPro" id="IPR019906">
    <property type="entry name" value="Ribosomal_uL6_bac-type"/>
</dbReference>
<dbReference type="Proteomes" id="UP001320768">
    <property type="component" value="Unassembled WGS sequence"/>
</dbReference>
<sequence length="177" mass="19566">MSRLANVPIKIPSSVTVTVENKSLSISNGKVTEKWALHSAVNVALEDDSLVFTMKESDKKDAFCRAMLGTDYRHISNLVTGMAKPFETVLEIHGLGYRVKMSGNQLVLSLGKSHDDIVDIVSDVAVEMTGEKEIVCRSHSKKKLGDFVAEVCSKRRPDAYKAKGVRIRGVHYRTKSD</sequence>
<reference evidence="7 8" key="1">
    <citation type="journal article" date="2022" name="Nat. Microbiol.">
        <title>The microbiome of a bacterivorous marine choanoflagellate contains a resource-demanding obligate bacterial associate.</title>
        <authorList>
            <person name="Needham D.M."/>
            <person name="Poirier C."/>
            <person name="Bachy C."/>
            <person name="George E.E."/>
            <person name="Wilken S."/>
            <person name="Yung C.C.M."/>
            <person name="Limardo A.J."/>
            <person name="Morando M."/>
            <person name="Sudek L."/>
            <person name="Malmstrom R.R."/>
            <person name="Keeling P.J."/>
            <person name="Santoro A.E."/>
            <person name="Worden A.Z."/>
        </authorList>
    </citation>
    <scope>NUCLEOTIDE SEQUENCE [LARGE SCALE GENOMIC DNA]</scope>
    <source>
        <strain evidence="7 8">Comchoano-2</strain>
    </source>
</reference>
<dbReference type="PANTHER" id="PTHR11655:SF14">
    <property type="entry name" value="LARGE RIBOSOMAL SUBUNIT PROTEIN UL6M"/>
    <property type="match status" value="1"/>
</dbReference>
<evidence type="ECO:0000313" key="8">
    <source>
        <dbReference type="Proteomes" id="UP001320768"/>
    </source>
</evidence>
<evidence type="ECO:0000256" key="5">
    <source>
        <dbReference type="RuleBase" id="RU003870"/>
    </source>
</evidence>
<accession>A0ABT1L6I2</accession>
<evidence type="ECO:0000313" key="7">
    <source>
        <dbReference type="EMBL" id="MCP8352501.1"/>
    </source>
</evidence>
<proteinExistence type="inferred from homology"/>
<evidence type="ECO:0000256" key="2">
    <source>
        <dbReference type="ARBA" id="ARBA00023274"/>
    </source>
</evidence>
<keyword evidence="8" id="KW-1185">Reference proteome</keyword>
<dbReference type="GO" id="GO:0005840">
    <property type="term" value="C:ribosome"/>
    <property type="evidence" value="ECO:0007669"/>
    <property type="project" value="UniProtKB-KW"/>
</dbReference>
<dbReference type="PROSITE" id="PS00525">
    <property type="entry name" value="RIBOSOMAL_L6_1"/>
    <property type="match status" value="1"/>
</dbReference>
<dbReference type="InterPro" id="IPR000702">
    <property type="entry name" value="Ribosomal_uL6-like"/>
</dbReference>